<accession>A0ABR5JXT3</accession>
<dbReference type="InterPro" id="IPR011249">
    <property type="entry name" value="Metalloenz_LuxS/M16"/>
</dbReference>
<reference evidence="3" key="1">
    <citation type="submission" date="2015-07" db="EMBL/GenBank/DDBJ databases">
        <title>Fjat-14205 dsm 2895.</title>
        <authorList>
            <person name="Liu B."/>
            <person name="Wang J."/>
            <person name="Zhu Y."/>
            <person name="Liu G."/>
            <person name="Chen Q."/>
            <person name="Chen Z."/>
            <person name="Lan J."/>
            <person name="Che J."/>
            <person name="Ge C."/>
            <person name="Shi H."/>
            <person name="Pan Z."/>
            <person name="Liu X."/>
        </authorList>
    </citation>
    <scope>NUCLEOTIDE SEQUENCE [LARGE SCALE GENOMIC DNA]</scope>
    <source>
        <strain evidence="3">DSM 25560</strain>
    </source>
</reference>
<evidence type="ECO:0000259" key="1">
    <source>
        <dbReference type="Pfam" id="PF05193"/>
    </source>
</evidence>
<name>A0ABR5JXT3_9BACI</name>
<protein>
    <recommendedName>
        <fullName evidence="1">Peptidase M16 C-terminal domain-containing protein</fullName>
    </recommendedName>
</protein>
<dbReference type="EMBL" id="LGRV01000006">
    <property type="protein sequence ID" value="KOS66792.1"/>
    <property type="molecule type" value="Genomic_DNA"/>
</dbReference>
<comment type="caution">
    <text evidence="2">The sequence shown here is derived from an EMBL/GenBank/DDBJ whole genome shotgun (WGS) entry which is preliminary data.</text>
</comment>
<organism evidence="2 3">
    <name type="scientific">Lysinibacillus contaminans</name>
    <dbReference type="NCBI Taxonomy" id="1293441"/>
    <lineage>
        <taxon>Bacteria</taxon>
        <taxon>Bacillati</taxon>
        <taxon>Bacillota</taxon>
        <taxon>Bacilli</taxon>
        <taxon>Bacillales</taxon>
        <taxon>Bacillaceae</taxon>
        <taxon>Lysinibacillus</taxon>
    </lineage>
</organism>
<feature type="domain" description="Peptidase M16 C-terminal" evidence="1">
    <location>
        <begin position="183"/>
        <end position="330"/>
    </location>
</feature>
<dbReference type="Pfam" id="PF05193">
    <property type="entry name" value="Peptidase_M16_C"/>
    <property type="match status" value="1"/>
</dbReference>
<gene>
    <name evidence="2" type="ORF">AEA09_16250</name>
</gene>
<dbReference type="InterPro" id="IPR007863">
    <property type="entry name" value="Peptidase_M16_C"/>
</dbReference>
<dbReference type="RefSeq" id="WP_053585010.1">
    <property type="nucleotide sequence ID" value="NZ_LGRV01000006.1"/>
</dbReference>
<evidence type="ECO:0000313" key="3">
    <source>
        <dbReference type="Proteomes" id="UP000050668"/>
    </source>
</evidence>
<proteinExistence type="predicted"/>
<sequence>MINTPLINNCKALYFKTDKFSTISLAINSFEELKDSVKFEEKNIIFNALGNLRKEQLKTKFDFDTARYFISSTNMYFNNQFRTYGTRIIHPKFTSNGIDYLEDIIYNLVDFSNLKDSLSELHFNKAKQDMILRIQQQRSNPFSYSAARLLENIFDNKRYGTEILGNLEIYKALSFPDKKCIETYLNYFNNQNKQIFILGDISEDLLPLDTYNPIVHSQPLIVNRNFESIDRRIDNVNQTIITLGFYFGPIQSYKEYLTIQLIDSTLGKYGHSKLFDQLRNKDVSIYHIITRYDSMNNILLVSICVPYDYEDKVKDKIIKSILEFESHPVDLEMAKQFFMNEIYYLLDTPEGTMSYFNILNRFSISLNDIQHNMSQITYENFSDFVSNRMEYIGMHILRGSAYEKD</sequence>
<evidence type="ECO:0000313" key="2">
    <source>
        <dbReference type="EMBL" id="KOS66792.1"/>
    </source>
</evidence>
<dbReference type="Proteomes" id="UP000050668">
    <property type="component" value="Unassembled WGS sequence"/>
</dbReference>
<dbReference type="Gene3D" id="3.30.830.10">
    <property type="entry name" value="Metalloenzyme, LuxS/M16 peptidase-like"/>
    <property type="match status" value="2"/>
</dbReference>
<keyword evidence="3" id="KW-1185">Reference proteome</keyword>
<dbReference type="SUPFAM" id="SSF63411">
    <property type="entry name" value="LuxS/MPP-like metallohydrolase"/>
    <property type="match status" value="2"/>
</dbReference>